<evidence type="ECO:0000313" key="5">
    <source>
        <dbReference type="Proteomes" id="UP000217944"/>
    </source>
</evidence>
<dbReference type="GO" id="GO:0047617">
    <property type="term" value="F:fatty acyl-CoA hydrolase activity"/>
    <property type="evidence" value="ECO:0007669"/>
    <property type="project" value="TreeGrafter"/>
</dbReference>
<dbReference type="InterPro" id="IPR006683">
    <property type="entry name" value="Thioestr_dom"/>
</dbReference>
<dbReference type="OrthoDB" id="9808429at2"/>
<dbReference type="NCBIfam" id="TIGR00051">
    <property type="entry name" value="YbgC/FadM family acyl-CoA thioesterase"/>
    <property type="match status" value="1"/>
</dbReference>
<keyword evidence="5" id="KW-1185">Reference proteome</keyword>
<dbReference type="CDD" id="cd00586">
    <property type="entry name" value="4HBT"/>
    <property type="match status" value="1"/>
</dbReference>
<dbReference type="InterPro" id="IPR006684">
    <property type="entry name" value="YbgC/YbaW"/>
</dbReference>
<sequence>MENKKLQYKKRIYYSHTDAGGIVYHTNYISFCEEARSEIFFSKNIFFEKDEGYVVKDIVAKFISSAKLGDIIEIETKISEIGKVKVEAIQSIYKNDKKIFEMKVTLAYLKNGKPSKIPENHLKLLYEYKE</sequence>
<evidence type="ECO:0000256" key="2">
    <source>
        <dbReference type="ARBA" id="ARBA00022801"/>
    </source>
</evidence>
<dbReference type="Pfam" id="PF03061">
    <property type="entry name" value="4HBT"/>
    <property type="match status" value="1"/>
</dbReference>
<organism evidence="4 5">
    <name type="scientific">Lebetimonas natsushimae</name>
    <dbReference type="NCBI Taxonomy" id="1936991"/>
    <lineage>
        <taxon>Bacteria</taxon>
        <taxon>Pseudomonadati</taxon>
        <taxon>Campylobacterota</taxon>
        <taxon>Epsilonproteobacteria</taxon>
        <taxon>Nautiliales</taxon>
        <taxon>Nautiliaceae</taxon>
        <taxon>Lebetimonas</taxon>
    </lineage>
</organism>
<feature type="domain" description="Thioesterase" evidence="3">
    <location>
        <begin position="20"/>
        <end position="96"/>
    </location>
</feature>
<dbReference type="PANTHER" id="PTHR31793">
    <property type="entry name" value="4-HYDROXYBENZOYL-COA THIOESTERASE FAMILY MEMBER"/>
    <property type="match status" value="1"/>
</dbReference>
<evidence type="ECO:0000259" key="3">
    <source>
        <dbReference type="Pfam" id="PF03061"/>
    </source>
</evidence>
<reference evidence="4 5" key="1">
    <citation type="journal article" date="2017" name="Syst. Appl. Microbiol.">
        <title>Lebetimonas natsushimae sp. nov., a novel strictly anaerobic, moderately thermophilic chemoautotroph isolated from a deep-sea hydrothermal vent polychaete nest in the Mid-Okinawa Trough.</title>
        <authorList>
            <person name="Nagata R."/>
            <person name="Takaki Y."/>
            <person name="Tame A."/>
            <person name="Nunoura T."/>
            <person name="Muto H."/>
            <person name="Mino S."/>
            <person name="Sawayama S."/>
            <person name="Takai K."/>
            <person name="Nakagawa S."/>
        </authorList>
    </citation>
    <scope>NUCLEOTIDE SEQUENCE [LARGE SCALE GENOMIC DNA]</scope>
    <source>
        <strain evidence="4 5">HS1857</strain>
    </source>
</reference>
<evidence type="ECO:0000256" key="1">
    <source>
        <dbReference type="ARBA" id="ARBA00005953"/>
    </source>
</evidence>
<dbReference type="InterPro" id="IPR008272">
    <property type="entry name" value="HB-CoA_thioesterase_AS"/>
</dbReference>
<dbReference type="InterPro" id="IPR029069">
    <property type="entry name" value="HotDog_dom_sf"/>
</dbReference>
<dbReference type="PANTHER" id="PTHR31793:SF37">
    <property type="entry name" value="ACYL-COA THIOESTER HYDROLASE YBGC"/>
    <property type="match status" value="1"/>
</dbReference>
<dbReference type="AlphaFoldDB" id="A0A292Y856"/>
<accession>A0A292Y856</accession>
<comment type="similarity">
    <text evidence="1">Belongs to the 4-hydroxybenzoyl-CoA thioesterase family.</text>
</comment>
<dbReference type="Gene3D" id="3.10.129.10">
    <property type="entry name" value="Hotdog Thioesterase"/>
    <property type="match status" value="1"/>
</dbReference>
<dbReference type="EMBL" id="BDME01000001">
    <property type="protein sequence ID" value="GAX86972.1"/>
    <property type="molecule type" value="Genomic_DNA"/>
</dbReference>
<dbReference type="PROSITE" id="PS01328">
    <property type="entry name" value="4HBCOA_THIOESTERASE"/>
    <property type="match status" value="1"/>
</dbReference>
<dbReference type="SUPFAM" id="SSF54637">
    <property type="entry name" value="Thioesterase/thiol ester dehydrase-isomerase"/>
    <property type="match status" value="1"/>
</dbReference>
<dbReference type="RefSeq" id="WP_096258132.1">
    <property type="nucleotide sequence ID" value="NZ_BDME01000001.1"/>
</dbReference>
<protein>
    <submittedName>
        <fullName evidence="4">Acyl-CoA thioester hydrolase</fullName>
    </submittedName>
</protein>
<comment type="caution">
    <text evidence="4">The sequence shown here is derived from an EMBL/GenBank/DDBJ whole genome shotgun (WGS) entry which is preliminary data.</text>
</comment>
<dbReference type="Proteomes" id="UP000217944">
    <property type="component" value="Unassembled WGS sequence"/>
</dbReference>
<evidence type="ECO:0000313" key="4">
    <source>
        <dbReference type="EMBL" id="GAX86972.1"/>
    </source>
</evidence>
<dbReference type="InterPro" id="IPR050563">
    <property type="entry name" value="4-hydroxybenzoyl-CoA_TE"/>
</dbReference>
<keyword evidence="2 4" id="KW-0378">Hydrolase</keyword>
<gene>
    <name evidence="4" type="ORF">LNAT_P0267</name>
</gene>
<dbReference type="PIRSF" id="PIRSF003230">
    <property type="entry name" value="YbgC"/>
    <property type="match status" value="1"/>
</dbReference>
<proteinExistence type="inferred from homology"/>
<name>A0A292Y856_9BACT</name>